<reference evidence="1 2" key="1">
    <citation type="journal article" date="2018" name="MBio">
        <title>Comparative Genomics Reveals the Core Gene Toolbox for the Fungus-Insect Symbiosis.</title>
        <authorList>
            <person name="Wang Y."/>
            <person name="Stata M."/>
            <person name="Wang W."/>
            <person name="Stajich J.E."/>
            <person name="White M.M."/>
            <person name="Moncalvo J.M."/>
        </authorList>
    </citation>
    <scope>NUCLEOTIDE SEQUENCE [LARGE SCALE GENOMIC DNA]</scope>
    <source>
        <strain evidence="1 2">SWE-8-4</strain>
    </source>
</reference>
<feature type="non-terminal residue" evidence="1">
    <location>
        <position position="160"/>
    </location>
</feature>
<dbReference type="GO" id="GO:1901135">
    <property type="term" value="P:carbohydrate derivative metabolic process"/>
    <property type="evidence" value="ECO:0007669"/>
    <property type="project" value="InterPro"/>
</dbReference>
<name>A0A2T9XWS5_9FUNG</name>
<dbReference type="EMBL" id="MBFR01001107">
    <property type="protein sequence ID" value="PVU84519.1"/>
    <property type="molecule type" value="Genomic_DNA"/>
</dbReference>
<dbReference type="STRING" id="133385.A0A2T9XWS5"/>
<dbReference type="InterPro" id="IPR046348">
    <property type="entry name" value="SIS_dom_sf"/>
</dbReference>
<dbReference type="Gene3D" id="3.40.50.10490">
    <property type="entry name" value="Glucose-6-phosphate isomerase like protein, domain 1"/>
    <property type="match status" value="1"/>
</dbReference>
<organism evidence="1 2">
    <name type="scientific">Smittium simulii</name>
    <dbReference type="NCBI Taxonomy" id="133385"/>
    <lineage>
        <taxon>Eukaryota</taxon>
        <taxon>Fungi</taxon>
        <taxon>Fungi incertae sedis</taxon>
        <taxon>Zoopagomycota</taxon>
        <taxon>Kickxellomycotina</taxon>
        <taxon>Harpellomycetes</taxon>
        <taxon>Harpellales</taxon>
        <taxon>Legeriomycetaceae</taxon>
        <taxon>Smittium</taxon>
    </lineage>
</organism>
<dbReference type="SUPFAM" id="SSF53697">
    <property type="entry name" value="SIS domain"/>
    <property type="match status" value="1"/>
</dbReference>
<dbReference type="AlphaFoldDB" id="A0A2T9XWS5"/>
<evidence type="ECO:0000313" key="2">
    <source>
        <dbReference type="Proteomes" id="UP000245383"/>
    </source>
</evidence>
<accession>A0A2T9XWS5</accession>
<dbReference type="Proteomes" id="UP000245383">
    <property type="component" value="Unassembled WGS sequence"/>
</dbReference>
<sequence>MEDYTELPSYKKLDEHYKNTAKKIDLCKEFNKNSDRQATFCRKSTFENNSGDTAKIIFDFSKNLIDKETFFLLLEFAQEIKLSEYIEYFFSGTFDKNIKCTESKNKTKYQDDFKHETKLNISTICENMKKFSEDIFSQNRLSVYGYIYSSIVIIGIKSSN</sequence>
<protein>
    <submittedName>
        <fullName evidence="1">Uncharacterized protein</fullName>
    </submittedName>
</protein>
<comment type="caution">
    <text evidence="1">The sequence shown here is derived from an EMBL/GenBank/DDBJ whole genome shotgun (WGS) entry which is preliminary data.</text>
</comment>
<keyword evidence="2" id="KW-1185">Reference proteome</keyword>
<evidence type="ECO:0000313" key="1">
    <source>
        <dbReference type="EMBL" id="PVU84519.1"/>
    </source>
</evidence>
<proteinExistence type="predicted"/>
<dbReference type="GO" id="GO:0097367">
    <property type="term" value="F:carbohydrate derivative binding"/>
    <property type="evidence" value="ECO:0007669"/>
    <property type="project" value="InterPro"/>
</dbReference>
<gene>
    <name evidence="1" type="ORF">BB561_007041</name>
</gene>